<dbReference type="AlphaFoldDB" id="A0A226D6B9"/>
<name>A0A226D6B9_FOLCA</name>
<protein>
    <submittedName>
        <fullName evidence="1">Uncharacterized protein</fullName>
    </submittedName>
</protein>
<reference evidence="1 2" key="1">
    <citation type="submission" date="2015-12" db="EMBL/GenBank/DDBJ databases">
        <title>The genome of Folsomia candida.</title>
        <authorList>
            <person name="Faddeeva A."/>
            <person name="Derks M.F."/>
            <person name="Anvar Y."/>
            <person name="Smit S."/>
            <person name="Van Straalen N."/>
            <person name="Roelofs D."/>
        </authorList>
    </citation>
    <scope>NUCLEOTIDE SEQUENCE [LARGE SCALE GENOMIC DNA]</scope>
    <source>
        <strain evidence="1 2">VU population</strain>
        <tissue evidence="1">Whole body</tissue>
    </source>
</reference>
<organism evidence="1 2">
    <name type="scientific">Folsomia candida</name>
    <name type="common">Springtail</name>
    <dbReference type="NCBI Taxonomy" id="158441"/>
    <lineage>
        <taxon>Eukaryota</taxon>
        <taxon>Metazoa</taxon>
        <taxon>Ecdysozoa</taxon>
        <taxon>Arthropoda</taxon>
        <taxon>Hexapoda</taxon>
        <taxon>Collembola</taxon>
        <taxon>Entomobryomorpha</taxon>
        <taxon>Isotomoidea</taxon>
        <taxon>Isotomidae</taxon>
        <taxon>Proisotominae</taxon>
        <taxon>Folsomia</taxon>
    </lineage>
</organism>
<evidence type="ECO:0000313" key="2">
    <source>
        <dbReference type="Proteomes" id="UP000198287"/>
    </source>
</evidence>
<dbReference type="Proteomes" id="UP000198287">
    <property type="component" value="Unassembled WGS sequence"/>
</dbReference>
<gene>
    <name evidence="1" type="ORF">Fcan01_24921</name>
</gene>
<comment type="caution">
    <text evidence="1">The sequence shown here is derived from an EMBL/GenBank/DDBJ whole genome shotgun (WGS) entry which is preliminary data.</text>
</comment>
<keyword evidence="2" id="KW-1185">Reference proteome</keyword>
<proteinExistence type="predicted"/>
<sequence length="110" mass="12806">MAEMKEWLLGKGLDDVTISGVHKFVRELEYEASETLKKVDLKADAIATSRINFRIIDQLKKRQEQITCKSRVDLVEETDRRKVTPPHTPRSRLTQSWARLVNPSLQRCTR</sequence>
<accession>A0A226D6B9</accession>
<dbReference type="EMBL" id="LNIX01000034">
    <property type="protein sequence ID" value="OXA40408.1"/>
    <property type="molecule type" value="Genomic_DNA"/>
</dbReference>
<evidence type="ECO:0000313" key="1">
    <source>
        <dbReference type="EMBL" id="OXA40408.1"/>
    </source>
</evidence>